<feature type="transmembrane region" description="Helical" evidence="12">
    <location>
        <begin position="140"/>
        <end position="162"/>
    </location>
</feature>
<feature type="transmembrane region" description="Helical" evidence="12">
    <location>
        <begin position="200"/>
        <end position="226"/>
    </location>
</feature>
<evidence type="ECO:0000256" key="7">
    <source>
        <dbReference type="ARBA" id="ARBA00023040"/>
    </source>
</evidence>
<keyword evidence="11" id="KW-0807">Transducer</keyword>
<evidence type="ECO:0000256" key="1">
    <source>
        <dbReference type="ARBA" id="ARBA00004651"/>
    </source>
</evidence>
<feature type="transmembrane region" description="Helical" evidence="12">
    <location>
        <begin position="273"/>
        <end position="292"/>
    </location>
</feature>
<keyword evidence="4 12" id="KW-0812">Transmembrane</keyword>
<keyword evidence="14" id="KW-1185">Reference proteome</keyword>
<dbReference type="InterPro" id="IPR017452">
    <property type="entry name" value="GPCR_Rhodpsn_7TM"/>
</dbReference>
<keyword evidence="10" id="KW-0325">Glycoprotein</keyword>
<dbReference type="SUPFAM" id="SSF81321">
    <property type="entry name" value="Family A G protein-coupled receptor-like"/>
    <property type="match status" value="1"/>
</dbReference>
<feature type="transmembrane region" description="Helical" evidence="12">
    <location>
        <begin position="62"/>
        <end position="82"/>
    </location>
</feature>
<dbReference type="InterPro" id="IPR047132">
    <property type="entry name" value="Olfact_rcpt_6C-like"/>
</dbReference>
<evidence type="ECO:0000256" key="2">
    <source>
        <dbReference type="ARBA" id="ARBA00022475"/>
    </source>
</evidence>
<dbReference type="InterPro" id="IPR000725">
    <property type="entry name" value="Olfact_rcpt"/>
</dbReference>
<reference evidence="15" key="1">
    <citation type="submission" date="2025-08" db="UniProtKB">
        <authorList>
            <consortium name="RefSeq"/>
        </authorList>
    </citation>
    <scope>IDENTIFICATION</scope>
    <source>
        <tissue evidence="15">Blood</tissue>
    </source>
</reference>
<comment type="subcellular location">
    <subcellularLocation>
        <location evidence="1">Cell membrane</location>
        <topology evidence="1">Multi-pass membrane protein</topology>
    </subcellularLocation>
</comment>
<dbReference type="InterPro" id="IPR000276">
    <property type="entry name" value="GPCR_Rhodpsn"/>
</dbReference>
<dbReference type="PRINTS" id="PR00237">
    <property type="entry name" value="GPCRRHODOPSN"/>
</dbReference>
<evidence type="ECO:0000313" key="14">
    <source>
        <dbReference type="Proteomes" id="UP001190640"/>
    </source>
</evidence>
<evidence type="ECO:0000256" key="11">
    <source>
        <dbReference type="ARBA" id="ARBA00023224"/>
    </source>
</evidence>
<dbReference type="Proteomes" id="UP001190640">
    <property type="component" value="Chromosome 12"/>
</dbReference>
<feature type="transmembrane region" description="Helical" evidence="12">
    <location>
        <begin position="102"/>
        <end position="120"/>
    </location>
</feature>
<dbReference type="PROSITE" id="PS50262">
    <property type="entry name" value="G_PROTEIN_RECEP_F1_2"/>
    <property type="match status" value="1"/>
</dbReference>
<evidence type="ECO:0000256" key="3">
    <source>
        <dbReference type="ARBA" id="ARBA00022606"/>
    </source>
</evidence>
<evidence type="ECO:0000256" key="10">
    <source>
        <dbReference type="ARBA" id="ARBA00023180"/>
    </source>
</evidence>
<accession>A0AA97K5J4</accession>
<keyword evidence="3" id="KW-0716">Sensory transduction</keyword>
<dbReference type="RefSeq" id="XP_054850448.1">
    <property type="nucleotide sequence ID" value="XM_054994473.1"/>
</dbReference>
<dbReference type="KEGG" id="emc:129339902"/>
<evidence type="ECO:0000256" key="12">
    <source>
        <dbReference type="SAM" id="Phobius"/>
    </source>
</evidence>
<dbReference type="GO" id="GO:0005886">
    <property type="term" value="C:plasma membrane"/>
    <property type="evidence" value="ECO:0007669"/>
    <property type="project" value="UniProtKB-SubCell"/>
</dbReference>
<name>A0AA97K5J4_EUBMA</name>
<feature type="transmembrane region" description="Helical" evidence="12">
    <location>
        <begin position="25"/>
        <end position="50"/>
    </location>
</feature>
<gene>
    <name evidence="15" type="primary">LOC129339902</name>
</gene>
<dbReference type="GO" id="GO:0004930">
    <property type="term" value="F:G protein-coupled receptor activity"/>
    <property type="evidence" value="ECO:0007669"/>
    <property type="project" value="UniProtKB-KW"/>
</dbReference>
<evidence type="ECO:0000256" key="6">
    <source>
        <dbReference type="ARBA" id="ARBA00022989"/>
    </source>
</evidence>
<dbReference type="AlphaFoldDB" id="A0AA97K5J4"/>
<evidence type="ECO:0000313" key="15">
    <source>
        <dbReference type="RefSeq" id="XP_054850448.1"/>
    </source>
</evidence>
<evidence type="ECO:0000256" key="5">
    <source>
        <dbReference type="ARBA" id="ARBA00022725"/>
    </source>
</evidence>
<dbReference type="PRINTS" id="PR00245">
    <property type="entry name" value="OLFACTORYR"/>
</dbReference>
<keyword evidence="8 12" id="KW-0472">Membrane</keyword>
<keyword evidence="6 12" id="KW-1133">Transmembrane helix</keyword>
<keyword evidence="9" id="KW-0675">Receptor</keyword>
<dbReference type="Pfam" id="PF13853">
    <property type="entry name" value="7tm_4"/>
    <property type="match status" value="1"/>
</dbReference>
<sequence>MEVDNRTFITEFILLGFPELHGIRMAFFTLVLLMYLISVLGNCLIITVVFMEPKLHMPMYFFLSNFSLAELCSITAVVPKMLTNLALDQNTICFTCCMAQSFFAFSMGAIQFFNLTVMSFDRYTAICKPFLYNAKMTNEICLYLSLMTWFSGFTLNFFQAIVGWNYPYCGNNVIDHFFCDVGPILKLACVDTTLMELVGLFYGAVVMWGSFFFTLVSYACIITTIVQIPSVSGRSKAFSTCSSHLTIVSILYGASFFMYLRPSTQGDTRINKMVYLMIIVFLPMLSPFIFTIRNKEFKASANKVLSISGHVPLFGFMDLMKQQKFMKTCPHCQV</sequence>
<keyword evidence="5" id="KW-0552">Olfaction</keyword>
<dbReference type="GeneID" id="129339902"/>
<keyword evidence="7" id="KW-0297">G-protein coupled receptor</keyword>
<evidence type="ECO:0000256" key="8">
    <source>
        <dbReference type="ARBA" id="ARBA00023136"/>
    </source>
</evidence>
<proteinExistence type="predicted"/>
<keyword evidence="2" id="KW-1003">Cell membrane</keyword>
<dbReference type="Gene3D" id="1.20.1070.10">
    <property type="entry name" value="Rhodopsin 7-helix transmembrane proteins"/>
    <property type="match status" value="1"/>
</dbReference>
<feature type="transmembrane region" description="Helical" evidence="12">
    <location>
        <begin position="238"/>
        <end position="261"/>
    </location>
</feature>
<evidence type="ECO:0000259" key="13">
    <source>
        <dbReference type="PROSITE" id="PS50262"/>
    </source>
</evidence>
<organism evidence="14 15">
    <name type="scientific">Eublepharis macularius</name>
    <name type="common">Leopard gecko</name>
    <name type="synonym">Cyrtodactylus macularius</name>
    <dbReference type="NCBI Taxonomy" id="481883"/>
    <lineage>
        <taxon>Eukaryota</taxon>
        <taxon>Metazoa</taxon>
        <taxon>Chordata</taxon>
        <taxon>Craniata</taxon>
        <taxon>Vertebrata</taxon>
        <taxon>Euteleostomi</taxon>
        <taxon>Lepidosauria</taxon>
        <taxon>Squamata</taxon>
        <taxon>Bifurcata</taxon>
        <taxon>Gekkota</taxon>
        <taxon>Eublepharidae</taxon>
        <taxon>Eublepharinae</taxon>
        <taxon>Eublepharis</taxon>
    </lineage>
</organism>
<dbReference type="GO" id="GO:0004984">
    <property type="term" value="F:olfactory receptor activity"/>
    <property type="evidence" value="ECO:0007669"/>
    <property type="project" value="InterPro"/>
</dbReference>
<protein>
    <submittedName>
        <fullName evidence="15">Olfactory receptor 6X1-like</fullName>
    </submittedName>
</protein>
<feature type="domain" description="G-protein coupled receptors family 1 profile" evidence="13">
    <location>
        <begin position="41"/>
        <end position="290"/>
    </location>
</feature>
<evidence type="ECO:0000256" key="9">
    <source>
        <dbReference type="ARBA" id="ARBA00023170"/>
    </source>
</evidence>
<dbReference type="PANTHER" id="PTHR26454">
    <property type="entry name" value="OLFACTORY RECEPTOR"/>
    <property type="match status" value="1"/>
</dbReference>
<dbReference type="PANTHER" id="PTHR26454:SF30">
    <property type="entry name" value="OLFACTORY RECEPTOR 6X1"/>
    <property type="match status" value="1"/>
</dbReference>
<dbReference type="FunFam" id="1.20.1070.10:FF:000010">
    <property type="entry name" value="Olfactory receptor"/>
    <property type="match status" value="1"/>
</dbReference>
<evidence type="ECO:0000256" key="4">
    <source>
        <dbReference type="ARBA" id="ARBA00022692"/>
    </source>
</evidence>